<dbReference type="STRING" id="142588.SAMN04488559_10870"/>
<dbReference type="InterPro" id="IPR007563">
    <property type="entry name" value="DUF554"/>
</dbReference>
<feature type="transmembrane region" description="Helical" evidence="1">
    <location>
        <begin position="6"/>
        <end position="23"/>
    </location>
</feature>
<dbReference type="EMBL" id="FOHA01000008">
    <property type="protein sequence ID" value="SER86764.1"/>
    <property type="molecule type" value="Genomic_DNA"/>
</dbReference>
<name>A0A1H9SPE3_9LACT</name>
<feature type="transmembrane region" description="Helical" evidence="1">
    <location>
        <begin position="170"/>
        <end position="186"/>
    </location>
</feature>
<evidence type="ECO:0000313" key="2">
    <source>
        <dbReference type="EMBL" id="SER86764.1"/>
    </source>
</evidence>
<feature type="transmembrane region" description="Helical" evidence="1">
    <location>
        <begin position="111"/>
        <end position="129"/>
    </location>
</feature>
<gene>
    <name evidence="2" type="ORF">SAMN04488559_10870</name>
</gene>
<evidence type="ECO:0000313" key="3">
    <source>
        <dbReference type="Proteomes" id="UP000198948"/>
    </source>
</evidence>
<dbReference type="AlphaFoldDB" id="A0A1H9SPE3"/>
<dbReference type="Proteomes" id="UP000198948">
    <property type="component" value="Unassembled WGS sequence"/>
</dbReference>
<keyword evidence="3" id="KW-1185">Reference proteome</keyword>
<feature type="transmembrane region" description="Helical" evidence="1">
    <location>
        <begin position="141"/>
        <end position="163"/>
    </location>
</feature>
<reference evidence="2 3" key="1">
    <citation type="submission" date="2016-10" db="EMBL/GenBank/DDBJ databases">
        <authorList>
            <person name="de Groot N.N."/>
        </authorList>
    </citation>
    <scope>NUCLEOTIDE SEQUENCE [LARGE SCALE GENOMIC DNA]</scope>
    <source>
        <strain evidence="2 3">DSM 13760</strain>
    </source>
</reference>
<keyword evidence="1" id="KW-1133">Transmembrane helix</keyword>
<evidence type="ECO:0000256" key="1">
    <source>
        <dbReference type="SAM" id="Phobius"/>
    </source>
</evidence>
<dbReference type="OrthoDB" id="9797976at2"/>
<proteinExistence type="predicted"/>
<dbReference type="Pfam" id="PF04474">
    <property type="entry name" value="DUF554"/>
    <property type="match status" value="1"/>
</dbReference>
<feature type="transmembrane region" description="Helical" evidence="1">
    <location>
        <begin position="218"/>
        <end position="238"/>
    </location>
</feature>
<protein>
    <recommendedName>
        <fullName evidence="4">DUF554 domain-containing protein</fullName>
    </recommendedName>
</protein>
<feature type="transmembrane region" description="Helical" evidence="1">
    <location>
        <begin position="35"/>
        <end position="52"/>
    </location>
</feature>
<keyword evidence="1" id="KW-0812">Transmembrane</keyword>
<evidence type="ECO:0008006" key="4">
    <source>
        <dbReference type="Google" id="ProtNLM"/>
    </source>
</evidence>
<organism evidence="2 3">
    <name type="scientific">Isobaculum melis</name>
    <dbReference type="NCBI Taxonomy" id="142588"/>
    <lineage>
        <taxon>Bacteria</taxon>
        <taxon>Bacillati</taxon>
        <taxon>Bacillota</taxon>
        <taxon>Bacilli</taxon>
        <taxon>Lactobacillales</taxon>
        <taxon>Carnobacteriaceae</taxon>
        <taxon>Isobaculum</taxon>
    </lineage>
</organism>
<keyword evidence="1" id="KW-0472">Membrane</keyword>
<dbReference type="PANTHER" id="PTHR36111:SF2">
    <property type="entry name" value="INNER MEMBRANE PROTEIN"/>
    <property type="match status" value="1"/>
</dbReference>
<sequence>MLPVGPIVDCLGALLGAVLGSVIGHKIPSRIREGLPLTFGIISLGMGISMVMKVHSLPPIILSLLIGSVIGEGFRLEQLVEKIAFKVKRPIDKLFPNNQSSESDDVFMQKFVAVLIVFTVGPTGIFGALNEGITGDASMLISKGLLDFCTAAIFAAALGYIVCLTVIPQMIITFGLFFLAGVIMPLTTPEMIANFSACGGMMMMATGFRISGIKNFPITNLIPGLILVMPITALWMMIF</sequence>
<dbReference type="PANTHER" id="PTHR36111">
    <property type="entry name" value="INNER MEMBRANE PROTEIN-RELATED"/>
    <property type="match status" value="1"/>
</dbReference>
<dbReference type="RefSeq" id="WP_092652054.1">
    <property type="nucleotide sequence ID" value="NZ_FOHA01000008.1"/>
</dbReference>
<accession>A0A1H9SPE3</accession>